<dbReference type="InterPro" id="IPR002823">
    <property type="entry name" value="DUF112_TM"/>
</dbReference>
<accession>A0A943I3D5</accession>
<proteinExistence type="predicted"/>
<keyword evidence="1" id="KW-0472">Membrane</keyword>
<dbReference type="AlphaFoldDB" id="A0A943I3D5"/>
<name>A0A943I3D5_9FIRM</name>
<feature type="transmembrane region" description="Helical" evidence="1">
    <location>
        <begin position="361"/>
        <end position="384"/>
    </location>
</feature>
<feature type="transmembrane region" description="Helical" evidence="1">
    <location>
        <begin position="107"/>
        <end position="130"/>
    </location>
</feature>
<organism evidence="3 4">
    <name type="scientific">Acidaminococcus intestini</name>
    <dbReference type="NCBI Taxonomy" id="187327"/>
    <lineage>
        <taxon>Bacteria</taxon>
        <taxon>Bacillati</taxon>
        <taxon>Bacillota</taxon>
        <taxon>Negativicutes</taxon>
        <taxon>Acidaminococcales</taxon>
        <taxon>Acidaminococcaceae</taxon>
        <taxon>Acidaminococcus</taxon>
    </lineage>
</organism>
<feature type="transmembrane region" description="Helical" evidence="1">
    <location>
        <begin position="396"/>
        <end position="412"/>
    </location>
</feature>
<feature type="transmembrane region" description="Helical" evidence="1">
    <location>
        <begin position="440"/>
        <end position="457"/>
    </location>
</feature>
<protein>
    <submittedName>
        <fullName evidence="3">Tripartite tricarboxylate transporter permease</fullName>
    </submittedName>
</protein>
<reference evidence="3" key="1">
    <citation type="submission" date="2021-02" db="EMBL/GenBank/DDBJ databases">
        <title>Infant gut strain persistence is associated with maternal origin, phylogeny, and functional potential including surface adhesion and iron acquisition.</title>
        <authorList>
            <person name="Lou Y.C."/>
        </authorList>
    </citation>
    <scope>NUCLEOTIDE SEQUENCE</scope>
    <source>
        <strain evidence="3">L3_106_000M1_dasL3_106_000M1_concoct_15</strain>
    </source>
</reference>
<feature type="domain" description="DUF112" evidence="2">
    <location>
        <begin position="18"/>
        <end position="445"/>
    </location>
</feature>
<dbReference type="PANTHER" id="PTHR35342">
    <property type="entry name" value="TRICARBOXYLIC TRANSPORT PROTEIN"/>
    <property type="match status" value="1"/>
</dbReference>
<feature type="transmembrane region" description="Helical" evidence="1">
    <location>
        <begin position="142"/>
        <end position="160"/>
    </location>
</feature>
<dbReference type="Proteomes" id="UP000754226">
    <property type="component" value="Unassembled WGS sequence"/>
</dbReference>
<feature type="transmembrane region" description="Helical" evidence="1">
    <location>
        <begin position="264"/>
        <end position="288"/>
    </location>
</feature>
<evidence type="ECO:0000313" key="3">
    <source>
        <dbReference type="EMBL" id="MBS5518752.1"/>
    </source>
</evidence>
<dbReference type="Pfam" id="PF01970">
    <property type="entry name" value="TctA"/>
    <property type="match status" value="1"/>
</dbReference>
<keyword evidence="1" id="KW-1133">Transmembrane helix</keyword>
<evidence type="ECO:0000313" key="4">
    <source>
        <dbReference type="Proteomes" id="UP000754226"/>
    </source>
</evidence>
<sequence length="512" mass="54439">MGEQLLAAVLQTFQPISLLYLCVGFFVGVIFGALPGLTSTLAIVLLLPMTYNMPLSQALIMCMGVYMAGIYSGCITAITINIPGTPGAVMTSIEGYQMMKQGDGARAIGHATIGSAIGGSLGALMLMFLSPAAVRLAMMIRTPGKFSLILFALVVVVMISEDKRKGIITLIFGLICATVGADKLKTVSRFTFGFSQLIEGMDTVTLIVGCFAISEIISQTLVSNAEYLKLGEAANKVKFGRKDFFPPLSEFKEVGILNYIKYTLIGFFIGVLPGAGASMASFVSYAVAKGSSKFKEKFGKGYFGGIVAPETANNAVCGGALVPLLTLGIPGDGTTAVILGVFLVYGIVPGPNLLINRFGELAPMFVALFVSAAVLLPISLYLFGSYYIKIVRINRLILYSTIALTAILGVFAATTSAFQMGIALFVGVLMYYLKQQKYPAVPFILGVILGPMFEQYLRTTLTIGKMNASVFVTEMDSLAFLILTVLFAVVLPILNRKSDAAEASAVSEANKK</sequence>
<comment type="caution">
    <text evidence="3">The sequence shown here is derived from an EMBL/GenBank/DDBJ whole genome shotgun (WGS) entry which is preliminary data.</text>
</comment>
<gene>
    <name evidence="3" type="ORF">KHX13_00120</name>
</gene>
<evidence type="ECO:0000259" key="2">
    <source>
        <dbReference type="Pfam" id="PF01970"/>
    </source>
</evidence>
<evidence type="ECO:0000256" key="1">
    <source>
        <dbReference type="SAM" id="Phobius"/>
    </source>
</evidence>
<keyword evidence="1" id="KW-0812">Transmembrane</keyword>
<feature type="transmembrane region" description="Helical" evidence="1">
    <location>
        <begin position="477"/>
        <end position="494"/>
    </location>
</feature>
<feature type="transmembrane region" description="Helical" evidence="1">
    <location>
        <begin position="59"/>
        <end position="82"/>
    </location>
</feature>
<dbReference type="EMBL" id="JAGZCZ010000001">
    <property type="protein sequence ID" value="MBS5518752.1"/>
    <property type="molecule type" value="Genomic_DNA"/>
</dbReference>
<feature type="transmembrane region" description="Helical" evidence="1">
    <location>
        <begin position="18"/>
        <end position="47"/>
    </location>
</feature>
<dbReference type="PANTHER" id="PTHR35342:SF5">
    <property type="entry name" value="TRICARBOXYLIC TRANSPORT PROTEIN"/>
    <property type="match status" value="1"/>
</dbReference>